<dbReference type="PANTHER" id="PTHR32195">
    <property type="entry name" value="OS07G0662800 PROTEIN"/>
    <property type="match status" value="1"/>
</dbReference>
<evidence type="ECO:0000313" key="9">
    <source>
        <dbReference type="EMBL" id="KAG6765232.1"/>
    </source>
</evidence>
<dbReference type="GO" id="GO:0003333">
    <property type="term" value="P:amino acid transmembrane transport"/>
    <property type="evidence" value="ECO:0007669"/>
    <property type="project" value="InterPro"/>
</dbReference>
<keyword evidence="2" id="KW-0813">Transport</keyword>
<sequence>MAARAKENYNSKTYSDHGKESLMKSINGLPDSSLANFCCDWDKVPATIPVMIFALVNQDPAPVLCAYLGGDLKRLRASALLGSIVPLLALLVWDAIALGLSDQAGHVIDPV</sequence>
<dbReference type="GO" id="GO:0005886">
    <property type="term" value="C:plasma membrane"/>
    <property type="evidence" value="ECO:0007669"/>
    <property type="project" value="UniProtKB-SubCell"/>
</dbReference>
<evidence type="ECO:0000256" key="2">
    <source>
        <dbReference type="ARBA" id="ARBA00022448"/>
    </source>
</evidence>
<protein>
    <submittedName>
        <fullName evidence="9">Uncharacterized protein</fullName>
    </submittedName>
</protein>
<feature type="transmembrane region" description="Helical" evidence="8">
    <location>
        <begin position="79"/>
        <end position="100"/>
    </location>
</feature>
<keyword evidence="6 8" id="KW-1133">Transmembrane helix</keyword>
<keyword evidence="10" id="KW-1185">Reference proteome</keyword>
<dbReference type="EMBL" id="JAAWWB010000015">
    <property type="protein sequence ID" value="KAG6765232.1"/>
    <property type="molecule type" value="Genomic_DNA"/>
</dbReference>
<evidence type="ECO:0000256" key="6">
    <source>
        <dbReference type="ARBA" id="ARBA00022989"/>
    </source>
</evidence>
<comment type="subcellular location">
    <subcellularLocation>
        <location evidence="1">Cell inner membrane</location>
        <topology evidence="1">Multi-pass membrane protein</topology>
    </subcellularLocation>
</comment>
<dbReference type="OrthoDB" id="1638738at2759"/>
<dbReference type="Pfam" id="PF03222">
    <property type="entry name" value="Trp_Tyr_perm"/>
    <property type="match status" value="1"/>
</dbReference>
<evidence type="ECO:0000256" key="1">
    <source>
        <dbReference type="ARBA" id="ARBA00004429"/>
    </source>
</evidence>
<proteinExistence type="predicted"/>
<name>A0A8X8CT27_POPTO</name>
<dbReference type="PANTHER" id="PTHR32195:SF24">
    <property type="entry name" value="TRYPTOPHAN OR TYROSINE TRANSPORTER PROTEIN"/>
    <property type="match status" value="1"/>
</dbReference>
<dbReference type="Proteomes" id="UP000886885">
    <property type="component" value="Chromosome 8A"/>
</dbReference>
<keyword evidence="7 8" id="KW-0472">Membrane</keyword>
<accession>A0A8X8CT27</accession>
<organism evidence="9 10">
    <name type="scientific">Populus tomentosa</name>
    <name type="common">Chinese white poplar</name>
    <dbReference type="NCBI Taxonomy" id="118781"/>
    <lineage>
        <taxon>Eukaryota</taxon>
        <taxon>Viridiplantae</taxon>
        <taxon>Streptophyta</taxon>
        <taxon>Embryophyta</taxon>
        <taxon>Tracheophyta</taxon>
        <taxon>Spermatophyta</taxon>
        <taxon>Magnoliopsida</taxon>
        <taxon>eudicotyledons</taxon>
        <taxon>Gunneridae</taxon>
        <taxon>Pentapetalae</taxon>
        <taxon>rosids</taxon>
        <taxon>fabids</taxon>
        <taxon>Malpighiales</taxon>
        <taxon>Salicaceae</taxon>
        <taxon>Saliceae</taxon>
        <taxon>Populus</taxon>
    </lineage>
</organism>
<evidence type="ECO:0000256" key="7">
    <source>
        <dbReference type="ARBA" id="ARBA00023136"/>
    </source>
</evidence>
<dbReference type="AlphaFoldDB" id="A0A8X8CT27"/>
<dbReference type="InterPro" id="IPR018227">
    <property type="entry name" value="Amino_acid_transport_2"/>
</dbReference>
<evidence type="ECO:0000256" key="3">
    <source>
        <dbReference type="ARBA" id="ARBA00022475"/>
    </source>
</evidence>
<comment type="caution">
    <text evidence="9">The sequence shown here is derived from an EMBL/GenBank/DDBJ whole genome shotgun (WGS) entry which is preliminary data.</text>
</comment>
<keyword evidence="5 8" id="KW-0812">Transmembrane</keyword>
<evidence type="ECO:0000256" key="8">
    <source>
        <dbReference type="SAM" id="Phobius"/>
    </source>
</evidence>
<gene>
    <name evidence="9" type="ORF">POTOM_029256</name>
</gene>
<keyword evidence="3" id="KW-1003">Cell membrane</keyword>
<evidence type="ECO:0000256" key="5">
    <source>
        <dbReference type="ARBA" id="ARBA00022692"/>
    </source>
</evidence>
<reference evidence="9" key="1">
    <citation type="journal article" date="2020" name="bioRxiv">
        <title>Hybrid origin of Populus tomentosa Carr. identified through genome sequencing and phylogenomic analysis.</title>
        <authorList>
            <person name="An X."/>
            <person name="Gao K."/>
            <person name="Chen Z."/>
            <person name="Li J."/>
            <person name="Yang X."/>
            <person name="Yang X."/>
            <person name="Zhou J."/>
            <person name="Guo T."/>
            <person name="Zhao T."/>
            <person name="Huang S."/>
            <person name="Miao D."/>
            <person name="Khan W.U."/>
            <person name="Rao P."/>
            <person name="Ye M."/>
            <person name="Lei B."/>
            <person name="Liao W."/>
            <person name="Wang J."/>
            <person name="Ji L."/>
            <person name="Li Y."/>
            <person name="Guo B."/>
            <person name="Mustafa N.S."/>
            <person name="Li S."/>
            <person name="Yun Q."/>
            <person name="Keller S.R."/>
            <person name="Mao J."/>
            <person name="Zhang R."/>
            <person name="Strauss S.H."/>
        </authorList>
    </citation>
    <scope>NUCLEOTIDE SEQUENCE</scope>
    <source>
        <strain evidence="9">GM15</strain>
        <tissue evidence="9">Leaf</tissue>
    </source>
</reference>
<evidence type="ECO:0000313" key="10">
    <source>
        <dbReference type="Proteomes" id="UP000886885"/>
    </source>
</evidence>
<evidence type="ECO:0000256" key="4">
    <source>
        <dbReference type="ARBA" id="ARBA00022519"/>
    </source>
</evidence>
<keyword evidence="4" id="KW-0997">Cell inner membrane</keyword>